<keyword evidence="4" id="KW-1185">Reference proteome</keyword>
<reference evidence="4" key="1">
    <citation type="journal article" date="2019" name="Int. J. Syst. Evol. Microbiol.">
        <title>The Global Catalogue of Microorganisms (GCM) 10K type strain sequencing project: providing services to taxonomists for standard genome sequencing and annotation.</title>
        <authorList>
            <consortium name="The Broad Institute Genomics Platform"/>
            <consortium name="The Broad Institute Genome Sequencing Center for Infectious Disease"/>
            <person name="Wu L."/>
            <person name="Ma J."/>
        </authorList>
    </citation>
    <scope>NUCLEOTIDE SEQUENCE [LARGE SCALE GENOMIC DNA]</scope>
    <source>
        <strain evidence="4">KCTC 42447</strain>
    </source>
</reference>
<evidence type="ECO:0000313" key="4">
    <source>
        <dbReference type="Proteomes" id="UP001595630"/>
    </source>
</evidence>
<protein>
    <submittedName>
        <fullName evidence="3">DUF2059 domain-containing protein</fullName>
    </submittedName>
</protein>
<dbReference type="EMBL" id="JBHRXZ010000016">
    <property type="protein sequence ID" value="MFC3607477.1"/>
    <property type="molecule type" value="Genomic_DNA"/>
</dbReference>
<name>A0ABV7T566_9GAMM</name>
<evidence type="ECO:0000259" key="2">
    <source>
        <dbReference type="Pfam" id="PF09832"/>
    </source>
</evidence>
<sequence length="159" mass="18229">MKNSLLLCCILILTINLTYAASQEKKQAAEDFLIAMDAATLTEQSIDQVLAMELQQNPKLLPYRDAMREFYARHIGYEPMKADMIRIYTEHFSIEELNSLADFYRTPVGKKSIRLTPEIMAKSAEAGRSKIMANLHELQEWLWSASCKKNNPYNLPPLT</sequence>
<proteinExistence type="predicted"/>
<evidence type="ECO:0000313" key="3">
    <source>
        <dbReference type="EMBL" id="MFC3607477.1"/>
    </source>
</evidence>
<comment type="caution">
    <text evidence="3">The sequence shown here is derived from an EMBL/GenBank/DDBJ whole genome shotgun (WGS) entry which is preliminary data.</text>
</comment>
<dbReference type="Pfam" id="PF09832">
    <property type="entry name" value="DUF2059"/>
    <property type="match status" value="1"/>
</dbReference>
<evidence type="ECO:0000256" key="1">
    <source>
        <dbReference type="SAM" id="SignalP"/>
    </source>
</evidence>
<dbReference type="Proteomes" id="UP001595630">
    <property type="component" value="Unassembled WGS sequence"/>
</dbReference>
<feature type="chain" id="PRO_5045455756" evidence="1">
    <location>
        <begin position="21"/>
        <end position="159"/>
    </location>
</feature>
<organism evidence="3 4">
    <name type="scientific">Stutzerimonas tarimensis</name>
    <dbReference type="NCBI Taxonomy" id="1507735"/>
    <lineage>
        <taxon>Bacteria</taxon>
        <taxon>Pseudomonadati</taxon>
        <taxon>Pseudomonadota</taxon>
        <taxon>Gammaproteobacteria</taxon>
        <taxon>Pseudomonadales</taxon>
        <taxon>Pseudomonadaceae</taxon>
        <taxon>Stutzerimonas</taxon>
    </lineage>
</organism>
<feature type="signal peptide" evidence="1">
    <location>
        <begin position="1"/>
        <end position="20"/>
    </location>
</feature>
<dbReference type="RefSeq" id="WP_386362681.1">
    <property type="nucleotide sequence ID" value="NZ_JBHRXZ010000016.1"/>
</dbReference>
<accession>A0ABV7T566</accession>
<keyword evidence="1" id="KW-0732">Signal</keyword>
<feature type="domain" description="DUF2059" evidence="2">
    <location>
        <begin position="79"/>
        <end position="134"/>
    </location>
</feature>
<dbReference type="InterPro" id="IPR018637">
    <property type="entry name" value="DUF2059"/>
</dbReference>
<gene>
    <name evidence="3" type="ORF">ACFOMF_06785</name>
</gene>